<evidence type="ECO:0000313" key="9">
    <source>
        <dbReference type="EMBL" id="GIY11997.1"/>
    </source>
</evidence>
<dbReference type="Pfam" id="PF18808">
    <property type="entry name" value="Importin_rep_4"/>
    <property type="match status" value="1"/>
</dbReference>
<dbReference type="InterPro" id="IPR058584">
    <property type="entry name" value="IMB1_TNPO1-like_TPR"/>
</dbReference>
<dbReference type="InterPro" id="IPR034085">
    <property type="entry name" value="TOG"/>
</dbReference>
<keyword evidence="6" id="KW-0653">Protein transport</keyword>
<gene>
    <name evidence="9" type="primary">IPO5</name>
    <name evidence="9" type="ORF">CDAR_449401</name>
</gene>
<dbReference type="SMART" id="SM01349">
    <property type="entry name" value="TOG"/>
    <property type="match status" value="1"/>
</dbReference>
<evidence type="ECO:0000256" key="6">
    <source>
        <dbReference type="ARBA" id="ARBA00022927"/>
    </source>
</evidence>
<keyword evidence="3" id="KW-0813">Transport</keyword>
<dbReference type="GO" id="GO:0006606">
    <property type="term" value="P:protein import into nucleus"/>
    <property type="evidence" value="ECO:0007669"/>
    <property type="project" value="InterPro"/>
</dbReference>
<comment type="caution">
    <text evidence="9">The sequence shown here is derived from an EMBL/GenBank/DDBJ whole genome shotgun (WGS) entry which is preliminary data.</text>
</comment>
<dbReference type="InterPro" id="IPR011989">
    <property type="entry name" value="ARM-like"/>
</dbReference>
<feature type="domain" description="TOG" evidence="8">
    <location>
        <begin position="351"/>
        <end position="597"/>
    </location>
</feature>
<evidence type="ECO:0000256" key="4">
    <source>
        <dbReference type="ARBA" id="ARBA00022490"/>
    </source>
</evidence>
<accession>A0AAV4QV59</accession>
<evidence type="ECO:0000256" key="5">
    <source>
        <dbReference type="ARBA" id="ARBA00022737"/>
    </source>
</evidence>
<evidence type="ECO:0000256" key="2">
    <source>
        <dbReference type="ARBA" id="ARBA00004496"/>
    </source>
</evidence>
<name>A0AAV4QV59_9ARAC</name>
<dbReference type="SUPFAM" id="SSF48371">
    <property type="entry name" value="ARM repeat"/>
    <property type="match status" value="1"/>
</dbReference>
<evidence type="ECO:0000256" key="3">
    <source>
        <dbReference type="ARBA" id="ARBA00022448"/>
    </source>
</evidence>
<keyword evidence="10" id="KW-1185">Reference proteome</keyword>
<evidence type="ECO:0000259" key="8">
    <source>
        <dbReference type="SMART" id="SM01349"/>
    </source>
</evidence>
<sequence length="1069" mass="120003">MADNPASKNFRFILTNLLSTDNDVRANAELLYDEVPATDKFFLLLSILGDNSVQLEIAELSAVMLRRLISAEFEQTFSKLEPNVQNEFKNQLLLRLQEDKNCNLRRKICDVVAELARNCIDDDGNNHWPDFLKYLFDSSTSPDPFIRELALLMFSAVPGVFGNQQSRYLEVIREMLSRSLTDQQSQQVCYVAVKALSNFLLANEKEGHVLKQFTDCLTLLLQFFSQVLDSKEGQPEEILRYLVDLVEACPQIFRGQLDVLLELCLKGISNPDQEETGHLCLEVIVTLCEAAPAMVKKLGAKHIPTILTLSLKMMTDIEDDPKWDFLDDDNSDDDHDSTPVVAEAALDRLACALGGKTVLPIVLNMLPQMLQSSEWKERCAGLMAISAIGEGCHKQMSLMLPQMVDGVLPFLNDQHSRVQHAGCNALGQMSSDFAIIFQKKFHDKVIPALLQLLTNPKSARVQAHAGAALVNFFEDCPKSILSPYMDSVVNALEVVLKSTLNDLIEKGKKLVLEQVVVTLASLADSAQEKFIDYYDKFMPLLKHIIQHAIQPPLRLLRGKAIECVSLIGLAVGRDKFLSDASEVMELLLKTQSANAPISDDDPQLSYMIAAWARICKILGTAFKPYLPFVMQPVLKAAAIKPEIAVLDSDDIKAVGSDDDWEFVNLGEKHNFGIRTTGLDEKATACQILSNVRIAASEILPYLLESAKVSGDAYVQEMWRYILPPLLQALDSEPECEVLCEHMAAFSQCLDVLHYPCLPPDDLRTVVNILNKNLVGHYERSIEREAKRKEEDYDEVLEESLIKEDDEDVYLLSKISEVLSILFSLYKIEFYGYFDVLLPHFVHLINSNRPWSDRQWSLCVFSDVIEHGGPACSRYQGYFLEPLLSSLKDENVDLRQTAAYTVGVLSQFGGPDFAKFCSECLPVLIEIINSPNSRSEENERATENAISAVTKFFVYNNSFINMEELLPAWISWLPVWEDQEEVICIYNFLCSLLETNNPLLLGNDNCNLPRIVQVVAETFRKEGIKASSDVGKRILTLIRDIQNNTGLFSICVSHLNPQQQQALCSALASQ</sequence>
<protein>
    <submittedName>
        <fullName evidence="9">Importin-5</fullName>
    </submittedName>
</protein>
<dbReference type="Pfam" id="PF18829">
    <property type="entry name" value="Importin_rep_6"/>
    <property type="match status" value="1"/>
</dbReference>
<dbReference type="InterPro" id="IPR041653">
    <property type="entry name" value="Importin_rep_4"/>
</dbReference>
<evidence type="ECO:0000256" key="1">
    <source>
        <dbReference type="ARBA" id="ARBA00004123"/>
    </source>
</evidence>
<dbReference type="GO" id="GO:0005737">
    <property type="term" value="C:cytoplasm"/>
    <property type="evidence" value="ECO:0007669"/>
    <property type="project" value="UniProtKB-SubCell"/>
</dbReference>
<keyword evidence="7" id="KW-0539">Nucleus</keyword>
<dbReference type="Gene3D" id="1.25.10.10">
    <property type="entry name" value="Leucine-rich Repeat Variant"/>
    <property type="match status" value="1"/>
</dbReference>
<dbReference type="GO" id="GO:0000226">
    <property type="term" value="P:microtubule cytoskeleton organization"/>
    <property type="evidence" value="ECO:0007669"/>
    <property type="project" value="UniProtKB-ARBA"/>
</dbReference>
<reference evidence="9 10" key="1">
    <citation type="submission" date="2021-06" db="EMBL/GenBank/DDBJ databases">
        <title>Caerostris darwini draft genome.</title>
        <authorList>
            <person name="Kono N."/>
            <person name="Arakawa K."/>
        </authorList>
    </citation>
    <scope>NUCLEOTIDE SEQUENCE [LARGE SCALE GENOMIC DNA]</scope>
</reference>
<dbReference type="InterPro" id="IPR057672">
    <property type="entry name" value="TPR_IPO4/5"/>
</dbReference>
<dbReference type="InterPro" id="IPR041389">
    <property type="entry name" value="Importin_rep_6"/>
</dbReference>
<dbReference type="AlphaFoldDB" id="A0AAV4QV59"/>
<dbReference type="PANTHER" id="PTHR10527">
    <property type="entry name" value="IMPORTIN BETA"/>
    <property type="match status" value="1"/>
</dbReference>
<dbReference type="Pfam" id="PF13513">
    <property type="entry name" value="HEAT_EZ"/>
    <property type="match status" value="1"/>
</dbReference>
<comment type="subcellular location">
    <subcellularLocation>
        <location evidence="2">Cytoplasm</location>
    </subcellularLocation>
    <subcellularLocation>
        <location evidence="1">Nucleus</location>
    </subcellularLocation>
</comment>
<keyword evidence="4" id="KW-0963">Cytoplasm</keyword>
<dbReference type="Pfam" id="PF25780">
    <property type="entry name" value="TPR_IPO5"/>
    <property type="match status" value="1"/>
</dbReference>
<dbReference type="EMBL" id="BPLQ01004987">
    <property type="protein sequence ID" value="GIY11997.1"/>
    <property type="molecule type" value="Genomic_DNA"/>
</dbReference>
<dbReference type="Proteomes" id="UP001054837">
    <property type="component" value="Unassembled WGS sequence"/>
</dbReference>
<dbReference type="GO" id="GO:0005634">
    <property type="term" value="C:nucleus"/>
    <property type="evidence" value="ECO:0007669"/>
    <property type="project" value="UniProtKB-SubCell"/>
</dbReference>
<dbReference type="InterPro" id="IPR016024">
    <property type="entry name" value="ARM-type_fold"/>
</dbReference>
<evidence type="ECO:0000313" key="10">
    <source>
        <dbReference type="Proteomes" id="UP001054837"/>
    </source>
</evidence>
<proteinExistence type="predicted"/>
<dbReference type="InterPro" id="IPR040122">
    <property type="entry name" value="Importin_beta"/>
</dbReference>
<organism evidence="9 10">
    <name type="scientific">Caerostris darwini</name>
    <dbReference type="NCBI Taxonomy" id="1538125"/>
    <lineage>
        <taxon>Eukaryota</taxon>
        <taxon>Metazoa</taxon>
        <taxon>Ecdysozoa</taxon>
        <taxon>Arthropoda</taxon>
        <taxon>Chelicerata</taxon>
        <taxon>Arachnida</taxon>
        <taxon>Araneae</taxon>
        <taxon>Araneomorphae</taxon>
        <taxon>Entelegynae</taxon>
        <taxon>Araneoidea</taxon>
        <taxon>Araneidae</taxon>
        <taxon>Caerostris</taxon>
    </lineage>
</organism>
<evidence type="ECO:0000256" key="7">
    <source>
        <dbReference type="ARBA" id="ARBA00023242"/>
    </source>
</evidence>
<keyword evidence="5" id="KW-0677">Repeat</keyword>
<dbReference type="Pfam" id="PF25574">
    <property type="entry name" value="TPR_IMB1"/>
    <property type="match status" value="1"/>
</dbReference>